<dbReference type="PANTHER" id="PTHR13859">
    <property type="entry name" value="ATROPHIN-RELATED"/>
    <property type="match status" value="1"/>
</dbReference>
<proteinExistence type="predicted"/>
<feature type="compositionally biased region" description="Basic and acidic residues" evidence="5">
    <location>
        <begin position="128"/>
        <end position="146"/>
    </location>
</feature>
<feature type="domain" description="SANT" evidence="6">
    <location>
        <begin position="169"/>
        <end position="221"/>
    </location>
</feature>
<dbReference type="InterPro" id="IPR009057">
    <property type="entry name" value="Homeodomain-like_sf"/>
</dbReference>
<feature type="region of interest" description="Disordered" evidence="5">
    <location>
        <begin position="444"/>
        <end position="470"/>
    </location>
</feature>
<dbReference type="Proteomes" id="UP000239757">
    <property type="component" value="Unassembled WGS sequence"/>
</dbReference>
<dbReference type="PROSITE" id="PS51293">
    <property type="entry name" value="SANT"/>
    <property type="match status" value="1"/>
</dbReference>
<reference evidence="7 8" key="1">
    <citation type="submission" date="2015-01" db="EMBL/GenBank/DDBJ databases">
        <title>Genome of allotetraploid Gossypium barbadense reveals genomic plasticity and fiber elongation in cotton evolution.</title>
        <authorList>
            <person name="Chen X."/>
            <person name="Liu X."/>
            <person name="Zhao B."/>
            <person name="Zheng H."/>
            <person name="Hu Y."/>
            <person name="Lu G."/>
            <person name="Yang C."/>
            <person name="Chen J."/>
            <person name="Shan C."/>
            <person name="Zhang L."/>
            <person name="Zhou Y."/>
            <person name="Wang L."/>
            <person name="Guo W."/>
            <person name="Bai Y."/>
            <person name="Ruan J."/>
            <person name="Shangguan X."/>
            <person name="Mao Y."/>
            <person name="Jiang J."/>
            <person name="Zhu Y."/>
            <person name="Lei J."/>
            <person name="Kang H."/>
            <person name="Chen S."/>
            <person name="He X."/>
            <person name="Wang R."/>
            <person name="Wang Y."/>
            <person name="Chen J."/>
            <person name="Wang L."/>
            <person name="Yu S."/>
            <person name="Wang B."/>
            <person name="Wei J."/>
            <person name="Song S."/>
            <person name="Lu X."/>
            <person name="Gao Z."/>
            <person name="Gu W."/>
            <person name="Deng X."/>
            <person name="Ma D."/>
            <person name="Wang S."/>
            <person name="Liang W."/>
            <person name="Fang L."/>
            <person name="Cai C."/>
            <person name="Zhu X."/>
            <person name="Zhou B."/>
            <person name="Zhang Y."/>
            <person name="Chen Z."/>
            <person name="Xu S."/>
            <person name="Zhu R."/>
            <person name="Wang S."/>
            <person name="Zhang T."/>
            <person name="Zhao G."/>
        </authorList>
    </citation>
    <scope>NUCLEOTIDE SEQUENCE [LARGE SCALE GENOMIC DNA]</scope>
    <source>
        <strain evidence="8">cv. Xinhai21</strain>
        <tissue evidence="7">Leaf</tissue>
    </source>
</reference>
<dbReference type="GO" id="GO:0005634">
    <property type="term" value="C:nucleus"/>
    <property type="evidence" value="ECO:0007669"/>
    <property type="project" value="UniProtKB-SubCell"/>
</dbReference>
<feature type="region of interest" description="Disordered" evidence="5">
    <location>
        <begin position="657"/>
        <end position="695"/>
    </location>
</feature>
<evidence type="ECO:0000259" key="6">
    <source>
        <dbReference type="PROSITE" id="PS51293"/>
    </source>
</evidence>
<evidence type="ECO:0000313" key="8">
    <source>
        <dbReference type="Proteomes" id="UP000239757"/>
    </source>
</evidence>
<evidence type="ECO:0000256" key="5">
    <source>
        <dbReference type="SAM" id="MobiDB-lite"/>
    </source>
</evidence>
<dbReference type="InterPro" id="IPR017884">
    <property type="entry name" value="SANT_dom"/>
</dbReference>
<dbReference type="OrthoDB" id="6147534at2759"/>
<feature type="compositionally biased region" description="Basic and acidic residues" evidence="5">
    <location>
        <begin position="101"/>
        <end position="112"/>
    </location>
</feature>
<evidence type="ECO:0000313" key="7">
    <source>
        <dbReference type="EMBL" id="PPR95865.1"/>
    </source>
</evidence>
<sequence length="695" mass="76823">MHMEIIQVDPNCNLTEETSPKQLLPPDSPDISDIFGDSQLSPRVGNRYQAEIPPMIAGWEHLQLLMNSEGSPYIDHSFMFSLAVPVTWIHEQDIDFEDEGKEGPSKPDDATKVARKCRKGQNSKRKKNSELSAERSNARLVDEKESNAENLECGMAPCGGKSSHLIPGSSSDAWNNTEADSFLLGLYIFGKDFGKIKQLIGNKKMGDILSFYYGAFYKSDRYRRWSSGQKRRNRRIICGRKIFTGWRQQKLLSRLLTHVQDELQNNFLEVNANHTKARHCEGITASSTARHTKFSVVDTSLLHGGKSSQVRELRYLPVKFDISSKIKVCSGGNEDNSSDDSSDEREQRITDGLSSHGSVVMDMKPGSKPVTADNQNPKNSCMADQGFLTHQYERTNASEDTRSNTIIKHHFSRRAKSSHSPCLVPSGKKITAPAISLASPMKGERLTAPAKTQRRHRTENISSNPIHSVSPVKRQRFNACGKIEESCFSEKFPADIHEQTELCCALKSQDDGSIEVLRVSDSEEKVSSIGSSAEGNPQSIETLQGSSEKLPLLSSDGSNPPLLPLDARNGEPGMLETDGSQLAIENNYADLSKTDATVCAEDEQPMTSSRRQSKRIRPLTSKVLEALESGFLNMKRMKKVRDAQAEAMRLSSPSLKALSTVDATSKRESASDKTVEGGASICSKDVTNEPPQMAH</sequence>
<evidence type="ECO:0000256" key="4">
    <source>
        <dbReference type="ARBA" id="ARBA00023242"/>
    </source>
</evidence>
<dbReference type="PANTHER" id="PTHR13859:SF31">
    <property type="entry name" value="ELM2 DOMAIN-CONTAINING PROTEIN"/>
    <property type="match status" value="1"/>
</dbReference>
<evidence type="ECO:0000256" key="3">
    <source>
        <dbReference type="ARBA" id="ARBA00023163"/>
    </source>
</evidence>
<keyword evidence="2" id="KW-0805">Transcription regulation</keyword>
<organism evidence="7 8">
    <name type="scientific">Gossypium barbadense</name>
    <name type="common">Sea Island cotton</name>
    <name type="synonym">Hibiscus barbadensis</name>
    <dbReference type="NCBI Taxonomy" id="3634"/>
    <lineage>
        <taxon>Eukaryota</taxon>
        <taxon>Viridiplantae</taxon>
        <taxon>Streptophyta</taxon>
        <taxon>Embryophyta</taxon>
        <taxon>Tracheophyta</taxon>
        <taxon>Spermatophyta</taxon>
        <taxon>Magnoliopsida</taxon>
        <taxon>eudicotyledons</taxon>
        <taxon>Gunneridae</taxon>
        <taxon>Pentapetalae</taxon>
        <taxon>rosids</taxon>
        <taxon>malvids</taxon>
        <taxon>Malvales</taxon>
        <taxon>Malvaceae</taxon>
        <taxon>Malvoideae</taxon>
        <taxon>Gossypium</taxon>
    </lineage>
</organism>
<feature type="compositionally biased region" description="Basic residues" evidence="5">
    <location>
        <begin position="113"/>
        <end position="127"/>
    </location>
</feature>
<keyword evidence="3" id="KW-0804">Transcription</keyword>
<protein>
    <recommendedName>
        <fullName evidence="6">SANT domain-containing protein</fullName>
    </recommendedName>
</protein>
<dbReference type="Gene3D" id="1.10.10.60">
    <property type="entry name" value="Homeodomain-like"/>
    <property type="match status" value="1"/>
</dbReference>
<feature type="compositionally biased region" description="Basic and acidic residues" evidence="5">
    <location>
        <begin position="664"/>
        <end position="675"/>
    </location>
</feature>
<evidence type="ECO:0000256" key="2">
    <source>
        <dbReference type="ARBA" id="ARBA00023015"/>
    </source>
</evidence>
<dbReference type="Pfam" id="PF25826">
    <property type="entry name" value="DUF7952"/>
    <property type="match status" value="1"/>
</dbReference>
<feature type="region of interest" description="Disordered" evidence="5">
    <location>
        <begin position="521"/>
        <end position="540"/>
    </location>
</feature>
<dbReference type="InterPro" id="IPR057712">
    <property type="entry name" value="DUF7952"/>
</dbReference>
<feature type="compositionally biased region" description="Polar residues" evidence="5">
    <location>
        <begin position="528"/>
        <end position="540"/>
    </location>
</feature>
<gene>
    <name evidence="7" type="ORF">GOBAR_AA24789</name>
</gene>
<comment type="subcellular location">
    <subcellularLocation>
        <location evidence="1">Nucleus</location>
    </subcellularLocation>
</comment>
<evidence type="ECO:0000256" key="1">
    <source>
        <dbReference type="ARBA" id="ARBA00004123"/>
    </source>
</evidence>
<feature type="region of interest" description="Disordered" evidence="5">
    <location>
        <begin position="97"/>
        <end position="146"/>
    </location>
</feature>
<keyword evidence="4" id="KW-0539">Nucleus</keyword>
<feature type="region of interest" description="Disordered" evidence="5">
    <location>
        <begin position="330"/>
        <end position="361"/>
    </location>
</feature>
<dbReference type="SUPFAM" id="SSF46689">
    <property type="entry name" value="Homeodomain-like"/>
    <property type="match status" value="1"/>
</dbReference>
<dbReference type="EMBL" id="KZ666168">
    <property type="protein sequence ID" value="PPR95865.1"/>
    <property type="molecule type" value="Genomic_DNA"/>
</dbReference>
<name>A0A2P5WXP2_GOSBA</name>
<dbReference type="AlphaFoldDB" id="A0A2P5WXP2"/>
<accession>A0A2P5WXP2</accession>
<feature type="region of interest" description="Disordered" evidence="5">
    <location>
        <begin position="549"/>
        <end position="577"/>
    </location>
</feature>
<dbReference type="GO" id="GO:0003714">
    <property type="term" value="F:transcription corepressor activity"/>
    <property type="evidence" value="ECO:0007669"/>
    <property type="project" value="TreeGrafter"/>
</dbReference>